<feature type="region of interest" description="Disordered" evidence="6">
    <location>
        <begin position="960"/>
        <end position="1011"/>
    </location>
</feature>
<evidence type="ECO:0000256" key="2">
    <source>
        <dbReference type="ARBA" id="ARBA00022737"/>
    </source>
</evidence>
<reference evidence="8" key="1">
    <citation type="submission" date="2017-01" db="EMBL/GenBank/DDBJ databases">
        <title>A deep insight into the sialotranscriptome of adult male and female Cluex tarsalis mosquitoes.</title>
        <authorList>
            <person name="Ribeiro J.M."/>
            <person name="Moreira F."/>
            <person name="Bernard K.A."/>
            <person name="Calvo E."/>
        </authorList>
    </citation>
    <scope>NUCLEOTIDE SEQUENCE</scope>
    <source>
        <strain evidence="8">Kern County</strain>
        <tissue evidence="8">Salivary glands</tissue>
    </source>
</reference>
<feature type="domain" description="C2H2-type" evidence="7">
    <location>
        <begin position="426"/>
        <end position="453"/>
    </location>
</feature>
<dbReference type="PROSITE" id="PS50157">
    <property type="entry name" value="ZINC_FINGER_C2H2_2"/>
    <property type="match status" value="4"/>
</dbReference>
<keyword evidence="4" id="KW-0862">Zinc</keyword>
<evidence type="ECO:0000256" key="1">
    <source>
        <dbReference type="ARBA" id="ARBA00022723"/>
    </source>
</evidence>
<evidence type="ECO:0000259" key="7">
    <source>
        <dbReference type="PROSITE" id="PS50157"/>
    </source>
</evidence>
<organism evidence="8">
    <name type="scientific">Culex tarsalis</name>
    <name type="common">Encephalitis mosquito</name>
    <dbReference type="NCBI Taxonomy" id="7177"/>
    <lineage>
        <taxon>Eukaryota</taxon>
        <taxon>Metazoa</taxon>
        <taxon>Ecdysozoa</taxon>
        <taxon>Arthropoda</taxon>
        <taxon>Hexapoda</taxon>
        <taxon>Insecta</taxon>
        <taxon>Pterygota</taxon>
        <taxon>Neoptera</taxon>
        <taxon>Endopterygota</taxon>
        <taxon>Diptera</taxon>
        <taxon>Nematocera</taxon>
        <taxon>Culicoidea</taxon>
        <taxon>Culicidae</taxon>
        <taxon>Culicinae</taxon>
        <taxon>Culicini</taxon>
        <taxon>Culex</taxon>
        <taxon>Culex</taxon>
    </lineage>
</organism>
<keyword evidence="1" id="KW-0479">Metal-binding</keyword>
<dbReference type="EMBL" id="GFDL01014712">
    <property type="protein sequence ID" value="JAV20333.1"/>
    <property type="molecule type" value="Transcribed_RNA"/>
</dbReference>
<proteinExistence type="predicted"/>
<dbReference type="Pfam" id="PF12874">
    <property type="entry name" value="zf-met"/>
    <property type="match status" value="1"/>
</dbReference>
<sequence>MQMNAVRKINSLLQSGAVSVTGIPGNQPRMMQKKPLNTQQTSVSITTTNSYVSKQQKCYVCGDSAGINATLLTEASTATSQTEFTSKMAKIVGEGYMVIIGTDDVVCRRCITLFNQMDKLETDLEHVRNTLTSYIHKKYNILDDDPGIAPPPAKIQKLGGGGGVGTAATTYSIKTVNDSGQEAINSSGKLSDLNNSAAMDIESQLSNMFDKQPQQQQQIVTQQIQQPQQHHIQTTNNGANIVSSTAQPATATIRRNPIKMYKCMSCDFKTQDLTQFQPHYEQCKGNVNQQQQQQQQVTNPTATATTTTSSAYRCKLCKKIFASVALLKQHNALEHQQNVVQQQQQQQPTEIKIIDQQGGGGGAGTTITQLFACNMCTYKTPDKQNYDDHLRKHIKLKPFKCRVCLMRFETREQASIHAKNHQPDYFKCGICNVTFNKRELLMKHLETHENVKKHAPVQKHTTITTVQQSQQQQQQIIHQQQQPQPQIHIKSEMPVVNQVADSSTQKLLQASIDEALRDTIGETIDAKSIQFHSCNTCSLTFLNEKLYSQHMKMHQGGVHTPISTPPTTVTTSKKMVNANAAALNNGQQDQQHQQQLHSGANKLALAAAGASTTTSSLTTSHNSNTISDGDLESIFEKIHSDKGEVNAAGAGGGGEMVITSQDNATGNITYSITLAQGQDGSGQTYVQQQQQDGGDSKMMLQNQGPIDMPTLDQGEDQQQQQLKQEQQQQMPVSMPSLDDDGEQSQNSQNSNAEGVPLELEGMQDENGQQIKFILNENGQILQLDNHILTTDADGNQILVQGADSEHIQQLLQGVGVLMQGGEGLGEGETLQMIGGDGQTGQMILVQGADGQEQLIDASLLNADGNIVIQQSQEGELNAEGTHITTEDGLQIPVSVAFTTSGEVDQEGNLTVAMAGGEGGEQQIQLQLQQAEGDEQHQHMEGADGQQHAILTEGGHIILHSQQDQQQKQDEAADEAAQAAGTTTSNSSSTTGSSNGAAAAAATAAATASASGADEQGMFNFDELIQPQVVIKQQVRRD</sequence>
<feature type="compositionally biased region" description="Low complexity" evidence="6">
    <location>
        <begin position="974"/>
        <end position="1011"/>
    </location>
</feature>
<evidence type="ECO:0000313" key="8">
    <source>
        <dbReference type="EMBL" id="JAV20333.1"/>
    </source>
</evidence>
<feature type="domain" description="C2H2-type" evidence="7">
    <location>
        <begin position="371"/>
        <end position="398"/>
    </location>
</feature>
<feature type="region of interest" description="Disordered" evidence="6">
    <location>
        <begin position="678"/>
        <end position="752"/>
    </location>
</feature>
<dbReference type="SMART" id="SM00355">
    <property type="entry name" value="ZnF_C2H2"/>
    <property type="match status" value="6"/>
</dbReference>
<feature type="compositionally biased region" description="Low complexity" evidence="6">
    <location>
        <begin position="716"/>
        <end position="729"/>
    </location>
</feature>
<evidence type="ECO:0000256" key="6">
    <source>
        <dbReference type="SAM" id="MobiDB-lite"/>
    </source>
</evidence>
<evidence type="ECO:0000256" key="3">
    <source>
        <dbReference type="ARBA" id="ARBA00022771"/>
    </source>
</evidence>
<dbReference type="Gene3D" id="3.30.160.60">
    <property type="entry name" value="Classic Zinc Finger"/>
    <property type="match status" value="2"/>
</dbReference>
<dbReference type="PANTHER" id="PTHR24379:SF121">
    <property type="entry name" value="C2H2-TYPE DOMAIN-CONTAINING PROTEIN"/>
    <property type="match status" value="1"/>
</dbReference>
<dbReference type="AlphaFoldDB" id="A0A1Q3EYF2"/>
<dbReference type="PANTHER" id="PTHR24379">
    <property type="entry name" value="KRAB AND ZINC FINGER DOMAIN-CONTAINING"/>
    <property type="match status" value="1"/>
</dbReference>
<keyword evidence="3 5" id="KW-0863">Zinc-finger</keyword>
<protein>
    <recommendedName>
        <fullName evidence="7">C2H2-type domain-containing protein</fullName>
    </recommendedName>
</protein>
<evidence type="ECO:0000256" key="4">
    <source>
        <dbReference type="ARBA" id="ARBA00022833"/>
    </source>
</evidence>
<name>A0A1Q3EYF2_CULTA</name>
<keyword evidence="2" id="KW-0677">Repeat</keyword>
<dbReference type="InterPro" id="IPR013087">
    <property type="entry name" value="Znf_C2H2_type"/>
</dbReference>
<evidence type="ECO:0000256" key="5">
    <source>
        <dbReference type="PROSITE-ProRule" id="PRU00042"/>
    </source>
</evidence>
<feature type="compositionally biased region" description="Low complexity" evidence="6">
    <location>
        <begin position="681"/>
        <end position="693"/>
    </location>
</feature>
<feature type="domain" description="C2H2-type" evidence="7">
    <location>
        <begin position="312"/>
        <end position="335"/>
    </location>
</feature>
<dbReference type="GO" id="GO:0008270">
    <property type="term" value="F:zinc ion binding"/>
    <property type="evidence" value="ECO:0007669"/>
    <property type="project" value="UniProtKB-KW"/>
</dbReference>
<feature type="compositionally biased region" description="Polar residues" evidence="6">
    <location>
        <begin position="743"/>
        <end position="752"/>
    </location>
</feature>
<dbReference type="SUPFAM" id="SSF57667">
    <property type="entry name" value="beta-beta-alpha zinc fingers"/>
    <property type="match status" value="2"/>
</dbReference>
<dbReference type="InterPro" id="IPR036236">
    <property type="entry name" value="Znf_C2H2_sf"/>
</dbReference>
<dbReference type="PROSITE" id="PS00028">
    <property type="entry name" value="ZINC_FINGER_C2H2_1"/>
    <property type="match status" value="4"/>
</dbReference>
<feature type="domain" description="C2H2-type" evidence="7">
    <location>
        <begin position="532"/>
        <end position="556"/>
    </location>
</feature>
<accession>A0A1Q3EYF2</accession>